<name>A0ABY8N640_9FLAO</name>
<protein>
    <submittedName>
        <fullName evidence="2">Phage regulatory protein/antirepressor Ant</fullName>
    </submittedName>
</protein>
<dbReference type="Pfam" id="PF03374">
    <property type="entry name" value="ANT"/>
    <property type="match status" value="1"/>
</dbReference>
<reference evidence="2 3" key="1">
    <citation type="submission" date="2022-02" db="EMBL/GenBank/DDBJ databases">
        <authorList>
            <person name="Cha I.-T."/>
            <person name="Lee K.-E."/>
            <person name="Park S.-J."/>
        </authorList>
    </citation>
    <scope>NUCLEOTIDE SEQUENCE [LARGE SCALE GENOMIC DNA]</scope>
    <source>
        <strain evidence="2 3">K3R-10</strain>
    </source>
</reference>
<dbReference type="InterPro" id="IPR005039">
    <property type="entry name" value="Ant_C"/>
</dbReference>
<evidence type="ECO:0000313" key="3">
    <source>
        <dbReference type="Proteomes" id="UP001232117"/>
    </source>
</evidence>
<dbReference type="InterPro" id="IPR014054">
    <property type="entry name" value="Phage_regulatory_Rha"/>
</dbReference>
<gene>
    <name evidence="2" type="ORF">MG292_06575</name>
</gene>
<dbReference type="Pfam" id="PF09669">
    <property type="entry name" value="Phage_pRha"/>
    <property type="match status" value="1"/>
</dbReference>
<keyword evidence="3" id="KW-1185">Reference proteome</keyword>
<organism evidence="2 3">
    <name type="scientific">Flavobacterium keumense</name>
    <dbReference type="NCBI Taxonomy" id="1306518"/>
    <lineage>
        <taxon>Bacteria</taxon>
        <taxon>Pseudomonadati</taxon>
        <taxon>Bacteroidota</taxon>
        <taxon>Flavobacteriia</taxon>
        <taxon>Flavobacteriales</taxon>
        <taxon>Flavobacteriaceae</taxon>
        <taxon>Flavobacterium</taxon>
    </lineage>
</organism>
<proteinExistence type="predicted"/>
<dbReference type="RefSeq" id="WP_264533509.1">
    <property type="nucleotide sequence ID" value="NZ_CP092332.1"/>
</dbReference>
<dbReference type="EMBL" id="CP092332">
    <property type="protein sequence ID" value="WGK93762.1"/>
    <property type="molecule type" value="Genomic_DNA"/>
</dbReference>
<reference evidence="2 3" key="2">
    <citation type="submission" date="2023-06" db="EMBL/GenBank/DDBJ databases">
        <title>Complete Genome Sequence of Flavobacterium keumense K3R-10.</title>
        <authorList>
            <person name="Jeong H."/>
            <person name="Jhang S.Y."/>
            <person name="Kim J.N."/>
        </authorList>
    </citation>
    <scope>NUCLEOTIDE SEQUENCE [LARGE SCALE GENOMIC DNA]</scope>
    <source>
        <strain evidence="2 3">K3R-10</strain>
    </source>
</reference>
<evidence type="ECO:0000313" key="2">
    <source>
        <dbReference type="EMBL" id="WGK93762.1"/>
    </source>
</evidence>
<sequence>MEKTIINQNKMTSIEIAELTGKLHKNIMQSIREMEPAWEKVNGLKFQLVEYKDSKGQKRPMYELSKSESLYIATKFNDESRAKLIIRWESLELNRSYPANNFLSRKELAMMVIQQEEENERLLLENEKMRPRSEFVDKVFNTEGLVSIGEVAKILGLPYGRNRLFNTLKAKGIFFKNKNEPYQKFVAKGYFKLKEKFQQRNNHPPILIIQTFATQKGLGFIAKELGVVTSNVSRVKTIAS</sequence>
<accession>A0ABY8N640</accession>
<feature type="domain" description="Antirepressor protein C-terminal" evidence="1">
    <location>
        <begin position="125"/>
        <end position="225"/>
    </location>
</feature>
<evidence type="ECO:0000259" key="1">
    <source>
        <dbReference type="Pfam" id="PF03374"/>
    </source>
</evidence>
<dbReference type="Proteomes" id="UP001232117">
    <property type="component" value="Chromosome"/>
</dbReference>